<accession>A0A1B0CHH4</accession>
<name>A0A1B0CHH4_LUTLO</name>
<evidence type="ECO:0000313" key="3">
    <source>
        <dbReference type="Proteomes" id="UP000092461"/>
    </source>
</evidence>
<dbReference type="InterPro" id="IPR026073">
    <property type="entry name" value="GGNBP2"/>
</dbReference>
<reference evidence="2" key="1">
    <citation type="submission" date="2020-05" db="UniProtKB">
        <authorList>
            <consortium name="EnsemblMetazoa"/>
        </authorList>
    </citation>
    <scope>IDENTIFICATION</scope>
    <source>
        <strain evidence="2">Jacobina</strain>
    </source>
</reference>
<dbReference type="EMBL" id="AJWK01012386">
    <property type="status" value="NOT_ANNOTATED_CDS"/>
    <property type="molecule type" value="Genomic_DNA"/>
</dbReference>
<dbReference type="VEuPathDB" id="VectorBase:LLOJ003886"/>
<organism evidence="2 3">
    <name type="scientific">Lutzomyia longipalpis</name>
    <name type="common">Sand fly</name>
    <dbReference type="NCBI Taxonomy" id="7200"/>
    <lineage>
        <taxon>Eukaryota</taxon>
        <taxon>Metazoa</taxon>
        <taxon>Ecdysozoa</taxon>
        <taxon>Arthropoda</taxon>
        <taxon>Hexapoda</taxon>
        <taxon>Insecta</taxon>
        <taxon>Pterygota</taxon>
        <taxon>Neoptera</taxon>
        <taxon>Endopterygota</taxon>
        <taxon>Diptera</taxon>
        <taxon>Nematocera</taxon>
        <taxon>Psychodoidea</taxon>
        <taxon>Psychodidae</taxon>
        <taxon>Lutzomyia</taxon>
        <taxon>Lutzomyia</taxon>
    </lineage>
</organism>
<evidence type="ECO:0000313" key="2">
    <source>
        <dbReference type="EnsemblMetazoa" id="LLOJ003886-PA"/>
    </source>
</evidence>
<dbReference type="GO" id="GO:0005737">
    <property type="term" value="C:cytoplasm"/>
    <property type="evidence" value="ECO:0007669"/>
    <property type="project" value="TreeGrafter"/>
</dbReference>
<protein>
    <submittedName>
        <fullName evidence="2">Uncharacterized protein</fullName>
    </submittedName>
</protein>
<dbReference type="AlphaFoldDB" id="A0A1B0CHH4"/>
<dbReference type="PANTHER" id="PTHR13601">
    <property type="entry name" value="GAMETOGENETIN-BINDING PROTEIN 2"/>
    <property type="match status" value="1"/>
</dbReference>
<feature type="compositionally biased region" description="Basic residues" evidence="1">
    <location>
        <begin position="375"/>
        <end position="387"/>
    </location>
</feature>
<dbReference type="VEuPathDB" id="VectorBase:LLONM1_001475"/>
<evidence type="ECO:0000256" key="1">
    <source>
        <dbReference type="SAM" id="MobiDB-lite"/>
    </source>
</evidence>
<dbReference type="EnsemblMetazoa" id="LLOJ003886-RA">
    <property type="protein sequence ID" value="LLOJ003886-PA"/>
    <property type="gene ID" value="LLOJ003886"/>
</dbReference>
<proteinExistence type="predicted"/>
<dbReference type="GO" id="GO:0005634">
    <property type="term" value="C:nucleus"/>
    <property type="evidence" value="ECO:0007669"/>
    <property type="project" value="TreeGrafter"/>
</dbReference>
<dbReference type="PANTHER" id="PTHR13601:SF2">
    <property type="entry name" value="GAMETOGENETIN-BINDING PROTEIN 2"/>
    <property type="match status" value="1"/>
</dbReference>
<sequence length="673" mass="76837">MAKLVYVYRSEEESVKNISRRQLPLVVEDNLMMLMDLNAKGLVFDHPTVRGRDLEEFLRKYAILTQEEFKKSLQVSCDEFTAVLSQSVPCVGCRRNVERLFMQMKQCEFPTLDPLVITASGVLTVSDEKAATPVAICTLLHNHNVLLNNLIDNMPRSKKSSRCGLHSLDTYRSRPFSELWRDVWCCMKQQCREEVVIIDSQELQETLDGYLKKHKFCQDCRTKVEKAYTFLITEKNPSKEKGFVASLYAGIKRCPDEKHIHLQTKADYIDELIKRAEPELNGNGSRHRERHAKTMEIAQEEVLTCIGMCIYERLRRIHMVLKEEENACQVLAAVSVHCLCRSFDMAVEKKRGKSNLELLYEEISRAEKVKEQRREQKKQKKKRKKNEKKGLASCRPCSEAKDEDDEYDSRSLMSAEHIDREEDDKHHEHHSELEKTKCKIVKSKDVPEAHEDDNDIKRKKKIAKETCNRKRTNTTNYSINNGKESVAGDVKDVRDEEITTVSCHSCETNICIQSIDGGYVSEPSTHEGACSSILSSSAHSGISSLSSTPEGSEVACSDGLCNHDLTNAANKHCHTLCGGTPKHNCRNNNKMPGKQKTLDSCVRPLSLQEMLGNQCEMEDDVGEDVNYIPDELVKEFKLRHANLKQAREEIRQNLRRNFAQLCMNSVVKTSTAK</sequence>
<dbReference type="Proteomes" id="UP000092461">
    <property type="component" value="Unassembled WGS sequence"/>
</dbReference>
<keyword evidence="3" id="KW-1185">Reference proteome</keyword>
<feature type="region of interest" description="Disordered" evidence="1">
    <location>
        <begin position="370"/>
        <end position="411"/>
    </location>
</feature>